<dbReference type="EMBL" id="GL871143">
    <property type="protein sequence ID" value="EGC33396.1"/>
    <property type="molecule type" value="Genomic_DNA"/>
</dbReference>
<dbReference type="RefSeq" id="XP_003290060.1">
    <property type="nucleotide sequence ID" value="XM_003290012.1"/>
</dbReference>
<dbReference type="AlphaFoldDB" id="F0ZRM1"/>
<dbReference type="InParanoid" id="F0ZRM1"/>
<dbReference type="Proteomes" id="UP000001064">
    <property type="component" value="Unassembled WGS sequence"/>
</dbReference>
<proteinExistence type="predicted"/>
<reference evidence="2" key="1">
    <citation type="journal article" date="2011" name="Genome Biol.">
        <title>Comparative genomics of the social amoebae Dictyostelium discoideum and Dictyostelium purpureum.</title>
        <authorList>
            <consortium name="US DOE Joint Genome Institute (JGI-PGF)"/>
            <person name="Sucgang R."/>
            <person name="Kuo A."/>
            <person name="Tian X."/>
            <person name="Salerno W."/>
            <person name="Parikh A."/>
            <person name="Feasley C.L."/>
            <person name="Dalin E."/>
            <person name="Tu H."/>
            <person name="Huang E."/>
            <person name="Barry K."/>
            <person name="Lindquist E."/>
            <person name="Shapiro H."/>
            <person name="Bruce D."/>
            <person name="Schmutz J."/>
            <person name="Salamov A."/>
            <person name="Fey P."/>
            <person name="Gaudet P."/>
            <person name="Anjard C."/>
            <person name="Babu M.M."/>
            <person name="Basu S."/>
            <person name="Bushmanova Y."/>
            <person name="van der Wel H."/>
            <person name="Katoh-Kurasawa M."/>
            <person name="Dinh C."/>
            <person name="Coutinho P.M."/>
            <person name="Saito T."/>
            <person name="Elias M."/>
            <person name="Schaap P."/>
            <person name="Kay R.R."/>
            <person name="Henrissat B."/>
            <person name="Eichinger L."/>
            <person name="Rivero F."/>
            <person name="Putnam N.H."/>
            <person name="West C.M."/>
            <person name="Loomis W.F."/>
            <person name="Chisholm R.L."/>
            <person name="Shaulsky G."/>
            <person name="Strassmann J.E."/>
            <person name="Queller D.C."/>
            <person name="Kuspa A."/>
            <person name="Grigoriev I.V."/>
        </authorList>
    </citation>
    <scope>NUCLEOTIDE SEQUENCE [LARGE SCALE GENOMIC DNA]</scope>
    <source>
        <strain evidence="2">QSDP1</strain>
    </source>
</reference>
<dbReference type="KEGG" id="dpp:DICPUDRAFT_154548"/>
<sequence length="231" mass="25780">MASYITNNVIEKQTTLNFSKFIKPLSFILDSSFPGFFRYIIKSQTNYYEKGSKDNRYSNFDYPLHNASMDDPKGCGYEIPPVKSDVIYVYNNYNYTSSTSYTSLNNTSIFQYGNKSCFSNAIMNGYKNSDDDINFNYCYNHYPIQAETPVPTSMVSPTPMVSSAPMETSAPMVASTTFTTPPSMVTSLILPAIPDYPAMPSIPAIYLCNACAKAESIRIKSENEAASKSKL</sequence>
<accession>F0ZRM1</accession>
<dbReference type="VEuPathDB" id="AmoebaDB:DICPUDRAFT_154548"/>
<protein>
    <submittedName>
        <fullName evidence="1">Uncharacterized protein</fullName>
    </submittedName>
</protein>
<name>F0ZRM1_DICPU</name>
<gene>
    <name evidence="1" type="ORF">DICPUDRAFT_154548</name>
</gene>
<dbReference type="GeneID" id="10504427"/>
<evidence type="ECO:0000313" key="1">
    <source>
        <dbReference type="EMBL" id="EGC33396.1"/>
    </source>
</evidence>
<organism evidence="1 2">
    <name type="scientific">Dictyostelium purpureum</name>
    <name type="common">Slime mold</name>
    <dbReference type="NCBI Taxonomy" id="5786"/>
    <lineage>
        <taxon>Eukaryota</taxon>
        <taxon>Amoebozoa</taxon>
        <taxon>Evosea</taxon>
        <taxon>Eumycetozoa</taxon>
        <taxon>Dictyostelia</taxon>
        <taxon>Dictyosteliales</taxon>
        <taxon>Dictyosteliaceae</taxon>
        <taxon>Dictyostelium</taxon>
    </lineage>
</organism>
<evidence type="ECO:0000313" key="2">
    <source>
        <dbReference type="Proteomes" id="UP000001064"/>
    </source>
</evidence>
<keyword evidence="2" id="KW-1185">Reference proteome</keyword>